<keyword evidence="4" id="KW-1185">Reference proteome</keyword>
<comment type="caution">
    <text evidence="3">The sequence shown here is derived from an EMBL/GenBank/DDBJ whole genome shotgun (WGS) entry which is preliminary data.</text>
</comment>
<evidence type="ECO:0000256" key="1">
    <source>
        <dbReference type="SAM" id="SignalP"/>
    </source>
</evidence>
<reference evidence="3 4" key="1">
    <citation type="submission" date="2020-08" db="EMBL/GenBank/DDBJ databases">
        <title>Genomic Encyclopedia of Type Strains, Phase III (KMG-III): the genomes of soil and plant-associated and newly described type strains.</title>
        <authorList>
            <person name="Whitman W."/>
        </authorList>
    </citation>
    <scope>NUCLEOTIDE SEQUENCE [LARGE SCALE GENOMIC DNA]</scope>
    <source>
        <strain evidence="3 4">CECT 4462</strain>
    </source>
</reference>
<dbReference type="PROSITE" id="PS51257">
    <property type="entry name" value="PROKAR_LIPOPROTEIN"/>
    <property type="match status" value="1"/>
</dbReference>
<accession>A0A839T9P9</accession>
<organism evidence="3 4">
    <name type="scientific">Azomonas macrocytogenes</name>
    <name type="common">Azotobacter macrocytogenes</name>
    <dbReference type="NCBI Taxonomy" id="69962"/>
    <lineage>
        <taxon>Bacteria</taxon>
        <taxon>Pseudomonadati</taxon>
        <taxon>Pseudomonadota</taxon>
        <taxon>Gammaproteobacteria</taxon>
        <taxon>Pseudomonadales</taxon>
        <taxon>Pseudomonadaceae</taxon>
        <taxon>Azomonas</taxon>
    </lineage>
</organism>
<feature type="signal peptide" evidence="1">
    <location>
        <begin position="1"/>
        <end position="17"/>
    </location>
</feature>
<evidence type="ECO:0000313" key="4">
    <source>
        <dbReference type="Proteomes" id="UP000549250"/>
    </source>
</evidence>
<evidence type="ECO:0000313" key="3">
    <source>
        <dbReference type="EMBL" id="MBB3104914.1"/>
    </source>
</evidence>
<protein>
    <recommendedName>
        <fullName evidence="2">DUF2846 domain-containing protein</fullName>
    </recommendedName>
</protein>
<name>A0A839T9P9_AZOMA</name>
<feature type="chain" id="PRO_5032823747" description="DUF2846 domain-containing protein" evidence="1">
    <location>
        <begin position="18"/>
        <end position="142"/>
    </location>
</feature>
<dbReference type="Pfam" id="PF11008">
    <property type="entry name" value="DUF2846"/>
    <property type="match status" value="1"/>
</dbReference>
<dbReference type="EMBL" id="JACHXI010000021">
    <property type="protein sequence ID" value="MBB3104914.1"/>
    <property type="molecule type" value="Genomic_DNA"/>
</dbReference>
<dbReference type="AlphaFoldDB" id="A0A839T9P9"/>
<dbReference type="Proteomes" id="UP000549250">
    <property type="component" value="Unassembled WGS sequence"/>
</dbReference>
<feature type="domain" description="DUF2846" evidence="2">
    <location>
        <begin position="37"/>
        <end position="113"/>
    </location>
</feature>
<proteinExistence type="predicted"/>
<keyword evidence="1" id="KW-0732">Signal</keyword>
<dbReference type="InterPro" id="IPR022548">
    <property type="entry name" value="DUF2846"/>
</dbReference>
<evidence type="ECO:0000259" key="2">
    <source>
        <dbReference type="Pfam" id="PF11008"/>
    </source>
</evidence>
<sequence>MKRYPICALLIALTGCAGSQSDPALDATLKTFQTAPKKAGIYVYRNETVDAGLKMNVMVDGKSIGKTVGKTYLYHEVKPGKHTITAEAENTDTLEVDLQPGTITYIWQDVKISAPYAKNKLHIMDEDEGQKGVMETKLIVGR</sequence>
<dbReference type="RefSeq" id="WP_183167771.1">
    <property type="nucleotide sequence ID" value="NZ_JACHXI010000021.1"/>
</dbReference>
<gene>
    <name evidence="3" type="ORF">FHR87_003342</name>
</gene>